<evidence type="ECO:0000256" key="1">
    <source>
        <dbReference type="ARBA" id="ARBA00009156"/>
    </source>
</evidence>
<dbReference type="InterPro" id="IPR000577">
    <property type="entry name" value="Carb_kinase_FGGY"/>
</dbReference>
<evidence type="ECO:0000313" key="6">
    <source>
        <dbReference type="EMBL" id="HGI30577.1"/>
    </source>
</evidence>
<dbReference type="AlphaFoldDB" id="A0A7V3YGD9"/>
<protein>
    <submittedName>
        <fullName evidence="6">Xylulose kinase</fullName>
    </submittedName>
</protein>
<dbReference type="Pfam" id="PF02782">
    <property type="entry name" value="FGGY_C"/>
    <property type="match status" value="1"/>
</dbReference>
<dbReference type="InterPro" id="IPR018485">
    <property type="entry name" value="FGGY_C"/>
</dbReference>
<dbReference type="PIRSF" id="PIRSF000538">
    <property type="entry name" value="GlpK"/>
    <property type="match status" value="1"/>
</dbReference>
<dbReference type="GO" id="GO:0016301">
    <property type="term" value="F:kinase activity"/>
    <property type="evidence" value="ECO:0007669"/>
    <property type="project" value="UniProtKB-KW"/>
</dbReference>
<comment type="caution">
    <text evidence="6">The sequence shown here is derived from an EMBL/GenBank/DDBJ whole genome shotgun (WGS) entry which is preliminary data.</text>
</comment>
<evidence type="ECO:0000256" key="3">
    <source>
        <dbReference type="ARBA" id="ARBA00022777"/>
    </source>
</evidence>
<accession>A0A7V3YGD9</accession>
<sequence length="508" mass="56928">MVAFLIGCDLGTTATKTGLFDTEGNTLAIARESSNIIYGRDGSVTQDPQEMLLSVVRTVREVVEKSGVNPRDILAIAIDGQMAGIMGVDARGEAATPYDSWLDVRSAPYAEEMKKAEDLIIKRSGMGPSINHGPKILWWKHEHPEVYRRIAKFTVPACWVAQKLAGLQGDETYIDYTYIHFSCFADLERKTWDEEILGLFDIEKEKMPRILAPWETVGTLRAEWAEAMGLPSGIPIVAGCGDQAANTLGAGVVKPGIAFDIAGTASCFAVFVDRFVPDVQYKTLLFPRSVLEGYYYPMAYINGGGMDVEWARNELFRELVHNPDAFARINEEVEKRVVPPSGIVFLPHLRGRNCPTQPYLRGVFAGFSWDHTREHLFLAILEGIAFEYAFYLKVLRELMPEIHFSEVRVIGGGAKSAFWNRLKASILGIPYVTLNREEFSIWGSAMVAGFGVGVFANLEEKAFSSVAKVSVFEPDEGLHRQYREFLPFYLETMEKMNEVMTRFRSLIR</sequence>
<dbReference type="SUPFAM" id="SSF53067">
    <property type="entry name" value="Actin-like ATPase domain"/>
    <property type="match status" value="2"/>
</dbReference>
<dbReference type="Pfam" id="PF00370">
    <property type="entry name" value="FGGY_N"/>
    <property type="match status" value="1"/>
</dbReference>
<dbReference type="InterPro" id="IPR043129">
    <property type="entry name" value="ATPase_NBD"/>
</dbReference>
<dbReference type="Gene3D" id="3.30.420.40">
    <property type="match status" value="2"/>
</dbReference>
<dbReference type="InterPro" id="IPR050406">
    <property type="entry name" value="FGGY_Carb_Kinase"/>
</dbReference>
<keyword evidence="3 6" id="KW-0418">Kinase</keyword>
<gene>
    <name evidence="6" type="ORF">ENV30_04615</name>
</gene>
<comment type="similarity">
    <text evidence="1">Belongs to the FGGY kinase family.</text>
</comment>
<name>A0A7V3YGD9_9BACT</name>
<evidence type="ECO:0000259" key="4">
    <source>
        <dbReference type="Pfam" id="PF00370"/>
    </source>
</evidence>
<dbReference type="InterPro" id="IPR018484">
    <property type="entry name" value="FGGY_N"/>
</dbReference>
<evidence type="ECO:0000256" key="2">
    <source>
        <dbReference type="ARBA" id="ARBA00022679"/>
    </source>
</evidence>
<keyword evidence="2" id="KW-0808">Transferase</keyword>
<dbReference type="GO" id="GO:0005975">
    <property type="term" value="P:carbohydrate metabolic process"/>
    <property type="evidence" value="ECO:0007669"/>
    <property type="project" value="InterPro"/>
</dbReference>
<dbReference type="PANTHER" id="PTHR43095">
    <property type="entry name" value="SUGAR KINASE"/>
    <property type="match status" value="1"/>
</dbReference>
<proteinExistence type="inferred from homology"/>
<reference evidence="6" key="1">
    <citation type="journal article" date="2020" name="mSystems">
        <title>Genome- and Community-Level Interaction Insights into Carbon Utilization and Element Cycling Functions of Hydrothermarchaeota in Hydrothermal Sediment.</title>
        <authorList>
            <person name="Zhou Z."/>
            <person name="Liu Y."/>
            <person name="Xu W."/>
            <person name="Pan J."/>
            <person name="Luo Z.H."/>
            <person name="Li M."/>
        </authorList>
    </citation>
    <scope>NUCLEOTIDE SEQUENCE [LARGE SCALE GENOMIC DNA]</scope>
    <source>
        <strain evidence="6">SpSt-747</strain>
    </source>
</reference>
<feature type="domain" description="Carbohydrate kinase FGGY N-terminal" evidence="4">
    <location>
        <begin position="5"/>
        <end position="249"/>
    </location>
</feature>
<dbReference type="CDD" id="cd00366">
    <property type="entry name" value="ASKHA_NBD_FGGY"/>
    <property type="match status" value="1"/>
</dbReference>
<dbReference type="EMBL" id="DTFV01000064">
    <property type="protein sequence ID" value="HGI30577.1"/>
    <property type="molecule type" value="Genomic_DNA"/>
</dbReference>
<feature type="domain" description="Carbohydrate kinase FGGY C-terminal" evidence="5">
    <location>
        <begin position="261"/>
        <end position="450"/>
    </location>
</feature>
<organism evidence="6">
    <name type="scientific">Candidatus Caldatribacterium californiense</name>
    <dbReference type="NCBI Taxonomy" id="1454726"/>
    <lineage>
        <taxon>Bacteria</taxon>
        <taxon>Pseudomonadati</taxon>
        <taxon>Atribacterota</taxon>
        <taxon>Atribacteria</taxon>
        <taxon>Atribacterales</taxon>
        <taxon>Candidatus Caldatribacteriaceae</taxon>
        <taxon>Candidatus Caldatribacterium</taxon>
    </lineage>
</organism>
<evidence type="ECO:0000259" key="5">
    <source>
        <dbReference type="Pfam" id="PF02782"/>
    </source>
</evidence>
<dbReference type="PANTHER" id="PTHR43095:SF5">
    <property type="entry name" value="XYLULOSE KINASE"/>
    <property type="match status" value="1"/>
</dbReference>